<gene>
    <name evidence="3" type="ORF">GCG54_00013162</name>
</gene>
<sequence length="529" mass="58857">MADEQAENLFHAPDQDGIGNGDGSSHYDAITLKADGTVAQTAENSEGHDTNNNDGSPSTASNITDHAERWWMQTSDKKRLFICCDGTWQNASGTTTPLTNVAKLARAVFRLGEDDYEHADPEEEASVRQLAKTDPDELGNKEPRDDEAHVGLVRQVIYYSGGIGGQAALNVERGYSGLTGKGLEANILNAYCFICNNYNGSSGKDEIVLVGFSRGAFAVRCLANFIDKVGLLRRKGLTFLRPLFDSWKRWGRANGDDTTLESQMNALRELLIPDVKIHILAEWDSVSAIGLPLGLWREKFSFVNKKVPGCVKHALFALALDEKRRSFKPRQWTAKASPQTEVQQCAFVGCHSDIGGGNADPGLSLISLFWMISKIQATSHAAFDDRTLLQFMFPHQPKRSLLDWRTPKMELKNFAGSTGEPDKVAEECDNRLTFMQGPVHKSLRRWWCIPWALSLGLLNGKRDKILHKGEDECKLEVHFTVNLLGKSRLNNVYRYDNSSPPASWLKKTNNETVLKEAVISSQESKLLKD</sequence>
<dbReference type="AlphaFoldDB" id="A0A8H4FDJ3"/>
<reference evidence="3" key="1">
    <citation type="journal article" date="2020" name="Phytopathology">
        <title>Genome sequence and comparative analysis of Colletotrichum gloeosporioides isolated from Liriodendron leaves.</title>
        <authorList>
            <person name="Fu F.F."/>
            <person name="Hao Z."/>
            <person name="Wang P."/>
            <person name="Lu Y."/>
            <person name="Xue L.J."/>
            <person name="Wei G."/>
            <person name="Tian Y."/>
            <person name="Baishi H."/>
            <person name="Xu H."/>
            <person name="Shi J."/>
            <person name="Cheng T."/>
            <person name="Wang G."/>
            <person name="Yi Y."/>
            <person name="Chen J."/>
        </authorList>
    </citation>
    <scope>NUCLEOTIDE SEQUENCE</scope>
    <source>
        <strain evidence="3">Lc1</strain>
    </source>
</reference>
<proteinExistence type="predicted"/>
<dbReference type="PANTHER" id="PTHR33840:SF1">
    <property type="entry name" value="TLE1 PHOSPHOLIPASE DOMAIN-CONTAINING PROTEIN"/>
    <property type="match status" value="1"/>
</dbReference>
<dbReference type="Proteomes" id="UP000613401">
    <property type="component" value="Unassembled WGS sequence"/>
</dbReference>
<feature type="domain" description="T6SS Phospholipase effector Tle1-like catalytic" evidence="2">
    <location>
        <begin position="78"/>
        <end position="373"/>
    </location>
</feature>
<accession>A0A8H4FDJ3</accession>
<dbReference type="EMBL" id="WVTB01000095">
    <property type="protein sequence ID" value="KAF3798422.1"/>
    <property type="molecule type" value="Genomic_DNA"/>
</dbReference>
<dbReference type="GeneID" id="69020278"/>
<keyword evidence="4" id="KW-1185">Reference proteome</keyword>
<feature type="region of interest" description="Disordered" evidence="1">
    <location>
        <begin position="1"/>
        <end position="28"/>
    </location>
</feature>
<reference evidence="3" key="2">
    <citation type="submission" date="2020-03" db="EMBL/GenBank/DDBJ databases">
        <authorList>
            <person name="Fu F.-F."/>
            <person name="Chen J."/>
        </authorList>
    </citation>
    <scope>NUCLEOTIDE SEQUENCE</scope>
    <source>
        <strain evidence="3">Lc1</strain>
    </source>
</reference>
<protein>
    <recommendedName>
        <fullName evidence="2">T6SS Phospholipase effector Tle1-like catalytic domain-containing protein</fullName>
    </recommendedName>
</protein>
<dbReference type="Pfam" id="PF09994">
    <property type="entry name" value="T6SS_Tle1-like_cat"/>
    <property type="match status" value="1"/>
</dbReference>
<dbReference type="PANTHER" id="PTHR33840">
    <property type="match status" value="1"/>
</dbReference>
<dbReference type="InterPro" id="IPR018712">
    <property type="entry name" value="Tle1-like_cat"/>
</dbReference>
<evidence type="ECO:0000313" key="3">
    <source>
        <dbReference type="EMBL" id="KAF3798422.1"/>
    </source>
</evidence>
<feature type="compositionally biased region" description="Polar residues" evidence="1">
    <location>
        <begin position="52"/>
        <end position="62"/>
    </location>
</feature>
<organism evidence="3 4">
    <name type="scientific">Colletotrichum gloeosporioides</name>
    <name type="common">Anthracnose fungus</name>
    <name type="synonym">Glomerella cingulata</name>
    <dbReference type="NCBI Taxonomy" id="474922"/>
    <lineage>
        <taxon>Eukaryota</taxon>
        <taxon>Fungi</taxon>
        <taxon>Dikarya</taxon>
        <taxon>Ascomycota</taxon>
        <taxon>Pezizomycotina</taxon>
        <taxon>Sordariomycetes</taxon>
        <taxon>Hypocreomycetidae</taxon>
        <taxon>Glomerellales</taxon>
        <taxon>Glomerellaceae</taxon>
        <taxon>Colletotrichum</taxon>
        <taxon>Colletotrichum gloeosporioides species complex</taxon>
    </lineage>
</organism>
<evidence type="ECO:0000313" key="4">
    <source>
        <dbReference type="Proteomes" id="UP000613401"/>
    </source>
</evidence>
<feature type="region of interest" description="Disordered" evidence="1">
    <location>
        <begin position="116"/>
        <end position="144"/>
    </location>
</feature>
<feature type="compositionally biased region" description="Basic and acidic residues" evidence="1">
    <location>
        <begin position="131"/>
        <end position="144"/>
    </location>
</feature>
<feature type="region of interest" description="Disordered" evidence="1">
    <location>
        <begin position="42"/>
        <end position="62"/>
    </location>
</feature>
<dbReference type="RefSeq" id="XP_045257582.1">
    <property type="nucleotide sequence ID" value="XM_045413021.1"/>
</dbReference>
<name>A0A8H4FDJ3_COLGL</name>
<evidence type="ECO:0000259" key="2">
    <source>
        <dbReference type="Pfam" id="PF09994"/>
    </source>
</evidence>
<comment type="caution">
    <text evidence="3">The sequence shown here is derived from an EMBL/GenBank/DDBJ whole genome shotgun (WGS) entry which is preliminary data.</text>
</comment>
<evidence type="ECO:0000256" key="1">
    <source>
        <dbReference type="SAM" id="MobiDB-lite"/>
    </source>
</evidence>